<proteinExistence type="predicted"/>
<name>A0A9P1DFE5_9DINO</name>
<dbReference type="AlphaFoldDB" id="A0A9P1DFE5"/>
<dbReference type="OrthoDB" id="443792at2759"/>
<feature type="compositionally biased region" description="Basic and acidic residues" evidence="1">
    <location>
        <begin position="43"/>
        <end position="62"/>
    </location>
</feature>
<sequence length="837" mass="93869">FRKDCRQGSGGDNDTHSRAKACSEQQLSDVEDTLHDSFIAMEETPKGDTHETLGEMPEGEHPPKFTCKKDFTGFSLEDLYVIEICAGSARLSKIAHGHGFRTMAVDHSTARTCGFPICIFDLTDPSDLESLLQFIDEAAACILMIWVAPPCGTSSRAREKKLPKLEAAGAKVPTPLRSSQQPDQLDGLGGLDKLKGLEAGHPRSLDRYVDPQMEAMLNANFLEEPAALAKRRIEFFHKYLCRAKELHAQEEELRRGMPDHVRDLVGGKRLLLWKEILADCNYPDTSLIDEMAAGFRLSGWMGKSNVFKARAKRPSMSLSTLKQLSRALNASTLRSMDVGQEPQLEAETWEETVEEAKKGWIWFDETSDSNDCLFSGRRFGIHQSNKTRVIDDCSCCGLNWTVGLHEKFRLQSIDVLASMMAAAFKKFPHLEFPEVLGRCYDLKSAYKQFPVHSSDRASLRMAVRDPSAEEPRLIGFNALPFGAVGSVASFLRVSMSVWYIGLVALQLCWTAFYDDYSVLSRRELLANTSWCVESLFQLLGLKFATDGKKFMPINAVFKMLGLQVDLSTCREKEMLIGHTEDRKNELKQKIDEILAAGVMDSKEAERLRGRMVFFEGYTFGRVANAAVKNLGRFCTDRPGSMRYSLLTLRDRVLSAPPIRIGVTLTDTWTVFTDGACSPELRQGSIGGLILDPLGRCQSFFSSMVPNDVMDEFFQASANPIHELEVLPVLVACLLWGARFSGALIVYYIDHESARMAYIKGNGETSFASYMIGNFVELEAAWQHETWFGRCPSTSNPADGPSRLDLSWFEGKHAEQTSLNWEQLRHHLNIKGERPDRR</sequence>
<dbReference type="InterPro" id="IPR043502">
    <property type="entry name" value="DNA/RNA_pol_sf"/>
</dbReference>
<protein>
    <submittedName>
        <fullName evidence="4">RNase H type-1 domain-containing protein</fullName>
    </submittedName>
</protein>
<evidence type="ECO:0000313" key="5">
    <source>
        <dbReference type="Proteomes" id="UP001152797"/>
    </source>
</evidence>
<comment type="caution">
    <text evidence="2">The sequence shown here is derived from an EMBL/GenBank/DDBJ whole genome shotgun (WGS) entry which is preliminary data.</text>
</comment>
<feature type="non-terminal residue" evidence="2">
    <location>
        <position position="837"/>
    </location>
</feature>
<evidence type="ECO:0000313" key="2">
    <source>
        <dbReference type="EMBL" id="CAI4009216.1"/>
    </source>
</evidence>
<dbReference type="EMBL" id="CAMXCT030004466">
    <property type="protein sequence ID" value="CAL4796528.1"/>
    <property type="molecule type" value="Genomic_DNA"/>
</dbReference>
<evidence type="ECO:0000313" key="3">
    <source>
        <dbReference type="EMBL" id="CAL1162591.1"/>
    </source>
</evidence>
<reference evidence="3" key="2">
    <citation type="submission" date="2024-04" db="EMBL/GenBank/DDBJ databases">
        <authorList>
            <person name="Chen Y."/>
            <person name="Shah S."/>
            <person name="Dougan E. K."/>
            <person name="Thang M."/>
            <person name="Chan C."/>
        </authorList>
    </citation>
    <scope>NUCLEOTIDE SEQUENCE [LARGE SCALE GENOMIC DNA]</scope>
</reference>
<dbReference type="EMBL" id="CAMXCT020004466">
    <property type="protein sequence ID" value="CAL1162591.1"/>
    <property type="molecule type" value="Genomic_DNA"/>
</dbReference>
<keyword evidence="5" id="KW-1185">Reference proteome</keyword>
<dbReference type="SUPFAM" id="SSF56672">
    <property type="entry name" value="DNA/RNA polymerases"/>
    <property type="match status" value="1"/>
</dbReference>
<dbReference type="EMBL" id="CAMXCT010004466">
    <property type="protein sequence ID" value="CAI4009216.1"/>
    <property type="molecule type" value="Genomic_DNA"/>
</dbReference>
<reference evidence="2" key="1">
    <citation type="submission" date="2022-10" db="EMBL/GenBank/DDBJ databases">
        <authorList>
            <person name="Chen Y."/>
            <person name="Dougan E. K."/>
            <person name="Chan C."/>
            <person name="Rhodes N."/>
            <person name="Thang M."/>
        </authorList>
    </citation>
    <scope>NUCLEOTIDE SEQUENCE</scope>
</reference>
<evidence type="ECO:0000313" key="4">
    <source>
        <dbReference type="EMBL" id="CAL4796528.1"/>
    </source>
</evidence>
<gene>
    <name evidence="2" type="ORF">C1SCF055_LOCUS34589</name>
</gene>
<feature type="region of interest" description="Disordered" evidence="1">
    <location>
        <begin position="1"/>
        <end position="27"/>
    </location>
</feature>
<accession>A0A9P1DFE5</accession>
<dbReference type="Proteomes" id="UP001152797">
    <property type="component" value="Unassembled WGS sequence"/>
</dbReference>
<organism evidence="2">
    <name type="scientific">Cladocopium goreaui</name>
    <dbReference type="NCBI Taxonomy" id="2562237"/>
    <lineage>
        <taxon>Eukaryota</taxon>
        <taxon>Sar</taxon>
        <taxon>Alveolata</taxon>
        <taxon>Dinophyceae</taxon>
        <taxon>Suessiales</taxon>
        <taxon>Symbiodiniaceae</taxon>
        <taxon>Cladocopium</taxon>
    </lineage>
</organism>
<evidence type="ECO:0000256" key="1">
    <source>
        <dbReference type="SAM" id="MobiDB-lite"/>
    </source>
</evidence>
<feature type="region of interest" description="Disordered" evidence="1">
    <location>
        <begin position="42"/>
        <end position="62"/>
    </location>
</feature>